<sequence>MIPLFKPCLGREEEWAVIKTLRSGWLGSGPQTLALEQKIAQLAGTKYAVALNSATAALHLSFLTSIKPGDEVISPSLTFVAANQAILQAGGQIVFSDCDPETLSSDPEDILNKITAKTKAILVLHYGGHSTDMKPLITICRKKNITLLEDCAHASGSYYYGQHVGGWGDLGCFSFAAIKNITTGDGGMVVTNNKKTADRIRHLAWSGISSSTWKRYSGPKAHRKWEYAVTDLGFKYQMNDLAAGIGLVQFSKLKQTNFKRAQIVKRYNQEFKQLKWVKTPMIKPWAKSSHHNYFIKVESKIRNKLIDYLNTSGISANVHYLPNHFYKMFAGFSHQVPVTNRVWQEIVLLPIYPDLTVTDQDRIIQAIYDFNQS</sequence>
<dbReference type="InterPro" id="IPR015424">
    <property type="entry name" value="PyrdxlP-dep_Trfase"/>
</dbReference>
<feature type="active site" description="Proton acceptor" evidence="1">
    <location>
        <position position="179"/>
    </location>
</feature>
<dbReference type="GO" id="GO:0008483">
    <property type="term" value="F:transaminase activity"/>
    <property type="evidence" value="ECO:0007669"/>
    <property type="project" value="TreeGrafter"/>
</dbReference>
<dbReference type="CDD" id="cd00616">
    <property type="entry name" value="AHBA_syn"/>
    <property type="match status" value="1"/>
</dbReference>
<dbReference type="Gene3D" id="3.40.640.10">
    <property type="entry name" value="Type I PLP-dependent aspartate aminotransferase-like (Major domain)"/>
    <property type="match status" value="1"/>
</dbReference>
<dbReference type="InterPro" id="IPR015421">
    <property type="entry name" value="PyrdxlP-dep_Trfase_major"/>
</dbReference>
<keyword evidence="2 3" id="KW-0663">Pyridoxal phosphate</keyword>
<protein>
    <submittedName>
        <fullName evidence="4">Spore coat polysaccharide biosynthesis protein SpsC</fullName>
    </submittedName>
</protein>
<dbReference type="AlphaFoldDB" id="A0A0G1BZ98"/>
<dbReference type="PANTHER" id="PTHR30244">
    <property type="entry name" value="TRANSAMINASE"/>
    <property type="match status" value="1"/>
</dbReference>
<dbReference type="PIRSF" id="PIRSF000390">
    <property type="entry name" value="PLP_StrS"/>
    <property type="match status" value="1"/>
</dbReference>
<accession>A0A0G1BZ98</accession>
<organism evidence="4 5">
    <name type="scientific">Candidatus Beckwithbacteria bacterium GW2011_GWA2_43_10</name>
    <dbReference type="NCBI Taxonomy" id="1618369"/>
    <lineage>
        <taxon>Bacteria</taxon>
        <taxon>Candidatus Beckwithiibacteriota</taxon>
    </lineage>
</organism>
<dbReference type="Gene3D" id="3.90.1150.10">
    <property type="entry name" value="Aspartate Aminotransferase, domain 1"/>
    <property type="match status" value="1"/>
</dbReference>
<dbReference type="InterPro" id="IPR015422">
    <property type="entry name" value="PyrdxlP-dep_Trfase_small"/>
</dbReference>
<reference evidence="4 5" key="1">
    <citation type="journal article" date="2015" name="Nature">
        <title>rRNA introns, odd ribosomes, and small enigmatic genomes across a large radiation of phyla.</title>
        <authorList>
            <person name="Brown C.T."/>
            <person name="Hug L.A."/>
            <person name="Thomas B.C."/>
            <person name="Sharon I."/>
            <person name="Castelle C.J."/>
            <person name="Singh A."/>
            <person name="Wilkins M.J."/>
            <person name="Williams K.H."/>
            <person name="Banfield J.F."/>
        </authorList>
    </citation>
    <scope>NUCLEOTIDE SEQUENCE [LARGE SCALE GENOMIC DNA]</scope>
</reference>
<name>A0A0G1BZ98_9BACT</name>
<dbReference type="GO" id="GO:0000271">
    <property type="term" value="P:polysaccharide biosynthetic process"/>
    <property type="evidence" value="ECO:0007669"/>
    <property type="project" value="TreeGrafter"/>
</dbReference>
<comment type="caution">
    <text evidence="4">The sequence shown here is derived from an EMBL/GenBank/DDBJ whole genome shotgun (WGS) entry which is preliminary data.</text>
</comment>
<evidence type="ECO:0000256" key="3">
    <source>
        <dbReference type="RuleBase" id="RU004508"/>
    </source>
</evidence>
<evidence type="ECO:0000313" key="4">
    <source>
        <dbReference type="EMBL" id="KKS78675.1"/>
    </source>
</evidence>
<evidence type="ECO:0000256" key="2">
    <source>
        <dbReference type="PIRSR" id="PIRSR000390-2"/>
    </source>
</evidence>
<dbReference type="Proteomes" id="UP000034213">
    <property type="component" value="Unassembled WGS sequence"/>
</dbReference>
<evidence type="ECO:0000313" key="5">
    <source>
        <dbReference type="Proteomes" id="UP000034213"/>
    </source>
</evidence>
<comment type="similarity">
    <text evidence="3">Belongs to the DegT/DnrJ/EryC1 family.</text>
</comment>
<evidence type="ECO:0000256" key="1">
    <source>
        <dbReference type="PIRSR" id="PIRSR000390-1"/>
    </source>
</evidence>
<dbReference type="SUPFAM" id="SSF53383">
    <property type="entry name" value="PLP-dependent transferases"/>
    <property type="match status" value="1"/>
</dbReference>
<dbReference type="InterPro" id="IPR000653">
    <property type="entry name" value="DegT/StrS_aminotransferase"/>
</dbReference>
<feature type="modified residue" description="N6-(pyridoxal phosphate)lysine" evidence="2">
    <location>
        <position position="179"/>
    </location>
</feature>
<dbReference type="PANTHER" id="PTHR30244:SF34">
    <property type="entry name" value="DTDP-4-AMINO-4,6-DIDEOXYGALACTOSE TRANSAMINASE"/>
    <property type="match status" value="1"/>
</dbReference>
<proteinExistence type="inferred from homology"/>
<dbReference type="EMBL" id="LCEW01000055">
    <property type="protein sequence ID" value="KKS78675.1"/>
    <property type="molecule type" value="Genomic_DNA"/>
</dbReference>
<dbReference type="Pfam" id="PF01041">
    <property type="entry name" value="DegT_DnrJ_EryC1"/>
    <property type="match status" value="1"/>
</dbReference>
<dbReference type="STRING" id="1618369.UV54_C0055G0003"/>
<dbReference type="GO" id="GO:0030170">
    <property type="term" value="F:pyridoxal phosphate binding"/>
    <property type="evidence" value="ECO:0007669"/>
    <property type="project" value="TreeGrafter"/>
</dbReference>
<gene>
    <name evidence="4" type="ORF">UV54_C0055G0003</name>
</gene>